<dbReference type="InterPro" id="IPR043203">
    <property type="entry name" value="VGCC_Ca_Na"/>
</dbReference>
<keyword evidence="9" id="KW-0325">Glycoprotein</keyword>
<keyword evidence="8 13" id="KW-0472">Membrane</keyword>
<evidence type="ECO:0000259" key="14">
    <source>
        <dbReference type="Pfam" id="PF00520"/>
    </source>
</evidence>
<feature type="region of interest" description="Disordered" evidence="12">
    <location>
        <begin position="211"/>
        <end position="241"/>
    </location>
</feature>
<keyword evidence="6" id="KW-0915">Sodium</keyword>
<keyword evidence="5 13" id="KW-1133">Transmembrane helix</keyword>
<feature type="transmembrane region" description="Helical" evidence="13">
    <location>
        <begin position="58"/>
        <end position="78"/>
    </location>
</feature>
<evidence type="ECO:0000256" key="7">
    <source>
        <dbReference type="ARBA" id="ARBA00023065"/>
    </source>
</evidence>
<dbReference type="Proteomes" id="UP001474421">
    <property type="component" value="Unassembled WGS sequence"/>
</dbReference>
<dbReference type="Pfam" id="PF11933">
    <property type="entry name" value="Na_trans_cytopl"/>
    <property type="match status" value="1"/>
</dbReference>
<comment type="caution">
    <text evidence="16">The sequence shown here is derived from an EMBL/GenBank/DDBJ whole genome shotgun (WGS) entry which is preliminary data.</text>
</comment>
<gene>
    <name evidence="16" type="ORF">NXF25_019420</name>
</gene>
<dbReference type="Gene3D" id="1.10.287.70">
    <property type="match status" value="1"/>
</dbReference>
<accession>A0AAW1B226</accession>
<keyword evidence="3 13" id="KW-0812">Transmembrane</keyword>
<keyword evidence="17" id="KW-1185">Reference proteome</keyword>
<evidence type="ECO:0000313" key="17">
    <source>
        <dbReference type="Proteomes" id="UP001474421"/>
    </source>
</evidence>
<name>A0AAW1B226_CROAD</name>
<evidence type="ECO:0000256" key="5">
    <source>
        <dbReference type="ARBA" id="ARBA00022989"/>
    </source>
</evidence>
<dbReference type="AlphaFoldDB" id="A0AAW1B226"/>
<dbReference type="GO" id="GO:0005248">
    <property type="term" value="F:voltage-gated sodium channel activity"/>
    <property type="evidence" value="ECO:0007669"/>
    <property type="project" value="TreeGrafter"/>
</dbReference>
<keyword evidence="7" id="KW-0406">Ion transport</keyword>
<evidence type="ECO:0000259" key="15">
    <source>
        <dbReference type="Pfam" id="PF11933"/>
    </source>
</evidence>
<reference evidence="16 17" key="1">
    <citation type="journal article" date="2024" name="Proc. Natl. Acad. Sci. U.S.A.">
        <title>The genetic regulatory architecture and epigenomic basis for age-related changes in rattlesnake venom.</title>
        <authorList>
            <person name="Hogan M.P."/>
            <person name="Holding M.L."/>
            <person name="Nystrom G.S."/>
            <person name="Colston T.J."/>
            <person name="Bartlett D.A."/>
            <person name="Mason A.J."/>
            <person name="Ellsworth S.A."/>
            <person name="Rautsaw R.M."/>
            <person name="Lawrence K.C."/>
            <person name="Strickland J.L."/>
            <person name="He B."/>
            <person name="Fraser P."/>
            <person name="Margres M.J."/>
            <person name="Gilbert D.M."/>
            <person name="Gibbs H.L."/>
            <person name="Parkinson C.L."/>
            <person name="Rokyta D.R."/>
        </authorList>
    </citation>
    <scope>NUCLEOTIDE SEQUENCE [LARGE SCALE GENOMIC DNA]</scope>
    <source>
        <strain evidence="16">DRR0105</strain>
    </source>
</reference>
<evidence type="ECO:0000256" key="9">
    <source>
        <dbReference type="ARBA" id="ARBA00023180"/>
    </source>
</evidence>
<dbReference type="InterPro" id="IPR005821">
    <property type="entry name" value="Ion_trans_dom"/>
</dbReference>
<dbReference type="InterPro" id="IPR024583">
    <property type="entry name" value="Na_trans_cytopl"/>
</dbReference>
<evidence type="ECO:0000256" key="10">
    <source>
        <dbReference type="ARBA" id="ARBA00023201"/>
    </source>
</evidence>
<dbReference type="EMBL" id="JAOTOJ010000008">
    <property type="protein sequence ID" value="KAK9396059.1"/>
    <property type="molecule type" value="Genomic_DNA"/>
</dbReference>
<evidence type="ECO:0000256" key="11">
    <source>
        <dbReference type="ARBA" id="ARBA00023303"/>
    </source>
</evidence>
<evidence type="ECO:0000256" key="3">
    <source>
        <dbReference type="ARBA" id="ARBA00022692"/>
    </source>
</evidence>
<dbReference type="InterPro" id="IPR027359">
    <property type="entry name" value="Volt_channel_dom_sf"/>
</dbReference>
<proteinExistence type="predicted"/>
<evidence type="ECO:0000256" key="2">
    <source>
        <dbReference type="ARBA" id="ARBA00022448"/>
    </source>
</evidence>
<evidence type="ECO:0000256" key="1">
    <source>
        <dbReference type="ARBA" id="ARBA00004141"/>
    </source>
</evidence>
<dbReference type="GO" id="GO:0019228">
    <property type="term" value="P:neuronal action potential"/>
    <property type="evidence" value="ECO:0007669"/>
    <property type="project" value="TreeGrafter"/>
</dbReference>
<feature type="domain" description="Ion transport" evidence="14">
    <location>
        <begin position="1"/>
        <end position="149"/>
    </location>
</feature>
<evidence type="ECO:0000256" key="8">
    <source>
        <dbReference type="ARBA" id="ARBA00023136"/>
    </source>
</evidence>
<keyword evidence="2" id="KW-0813">Transport</keyword>
<feature type="compositionally biased region" description="Basic and acidic residues" evidence="12">
    <location>
        <begin position="211"/>
        <end position="220"/>
    </location>
</feature>
<evidence type="ECO:0000256" key="12">
    <source>
        <dbReference type="SAM" id="MobiDB-lite"/>
    </source>
</evidence>
<feature type="transmembrane region" description="Helical" evidence="13">
    <location>
        <begin position="113"/>
        <end position="132"/>
    </location>
</feature>
<evidence type="ECO:0000313" key="16">
    <source>
        <dbReference type="EMBL" id="KAK9396059.1"/>
    </source>
</evidence>
<comment type="subcellular location">
    <subcellularLocation>
        <location evidence="1">Membrane</location>
        <topology evidence="1">Multi-pass membrane protein</topology>
    </subcellularLocation>
</comment>
<keyword evidence="11 16" id="KW-0407">Ion channel</keyword>
<dbReference type="PANTHER" id="PTHR10037:SF208">
    <property type="entry name" value="SODIUM CHANNEL PROTEIN TYPE 10 SUBUNIT ALPHA"/>
    <property type="match status" value="1"/>
</dbReference>
<dbReference type="Gene3D" id="1.20.120.350">
    <property type="entry name" value="Voltage-gated potassium channels. Chain C"/>
    <property type="match status" value="1"/>
</dbReference>
<protein>
    <submittedName>
        <fullName evidence="16">Sodium channel protein type 5 subunit alpha-like</fullName>
    </submittedName>
</protein>
<keyword evidence="10" id="KW-0739">Sodium transport</keyword>
<dbReference type="SUPFAM" id="SSF81324">
    <property type="entry name" value="Voltage-gated potassium channels"/>
    <property type="match status" value="1"/>
</dbReference>
<organism evidence="16 17">
    <name type="scientific">Crotalus adamanteus</name>
    <name type="common">Eastern diamondback rattlesnake</name>
    <dbReference type="NCBI Taxonomy" id="8729"/>
    <lineage>
        <taxon>Eukaryota</taxon>
        <taxon>Metazoa</taxon>
        <taxon>Chordata</taxon>
        <taxon>Craniata</taxon>
        <taxon>Vertebrata</taxon>
        <taxon>Euteleostomi</taxon>
        <taxon>Lepidosauria</taxon>
        <taxon>Squamata</taxon>
        <taxon>Bifurcata</taxon>
        <taxon>Unidentata</taxon>
        <taxon>Episquamata</taxon>
        <taxon>Toxicofera</taxon>
        <taxon>Serpentes</taxon>
        <taxon>Colubroidea</taxon>
        <taxon>Viperidae</taxon>
        <taxon>Crotalinae</taxon>
        <taxon>Crotalus</taxon>
    </lineage>
</organism>
<keyword evidence="4" id="KW-0851">Voltage-gated channel</keyword>
<dbReference type="GO" id="GO:0001518">
    <property type="term" value="C:voltage-gated sodium channel complex"/>
    <property type="evidence" value="ECO:0007669"/>
    <property type="project" value="TreeGrafter"/>
</dbReference>
<feature type="domain" description="Voltage-gated Na+ ion channel cytoplasmic" evidence="15">
    <location>
        <begin position="266"/>
        <end position="390"/>
    </location>
</feature>
<dbReference type="Pfam" id="PF00520">
    <property type="entry name" value="Ion_trans"/>
    <property type="match status" value="1"/>
</dbReference>
<evidence type="ECO:0000256" key="6">
    <source>
        <dbReference type="ARBA" id="ARBA00023053"/>
    </source>
</evidence>
<dbReference type="FunFam" id="1.20.120.350:FF:000036">
    <property type="entry name" value="Voltage-dependent sodium channel SCN10A"/>
    <property type="match status" value="1"/>
</dbReference>
<dbReference type="PANTHER" id="PTHR10037">
    <property type="entry name" value="VOLTAGE-GATED CATION CHANNEL CALCIUM AND SODIUM"/>
    <property type="match status" value="1"/>
</dbReference>
<evidence type="ECO:0000256" key="13">
    <source>
        <dbReference type="SAM" id="Phobius"/>
    </source>
</evidence>
<sequence length="398" mass="44312">MALSDSSQTNSKDNSSSKYVEYTFTGIYTFECLIKILARGFCLNEFTFLRDPWNWLDFSVILMAYIGDFIDLGNVSVLRMFRVLRALKTISIVPGLKVIVGALIQSVKKLTDVMILTVFCLSVFALIGLQLFKGHLKQKCVRNYTEFINQSISNISYEIFTNNEGSFYLVNLILAVVTMAYEEQSKATIAETEAKERKFREAMEMLKKEQEELNARENDSMSHSSFEVSPASKEDKERSNRMKKLSLGMEDSGPASNDSHRKTIFSYGYGPSSNPAKRRPSHGSVFSFYLSGKETGSKTEVGDEDSNGVGEMELHRSCVLPTRIVRHPSTQSQASYGSHPATPNYMQSNRWNAGDDCNGLVSLVGPGGTRSLNVEPLAGEALLLPPVMQNPKMSNQVG</sequence>
<feature type="transmembrane region" description="Helical" evidence="13">
    <location>
        <begin position="90"/>
        <end position="107"/>
    </location>
</feature>
<dbReference type="GO" id="GO:0086010">
    <property type="term" value="P:membrane depolarization during action potential"/>
    <property type="evidence" value="ECO:0007669"/>
    <property type="project" value="TreeGrafter"/>
</dbReference>
<evidence type="ECO:0000256" key="4">
    <source>
        <dbReference type="ARBA" id="ARBA00022882"/>
    </source>
</evidence>